<keyword evidence="3" id="KW-1185">Reference proteome</keyword>
<evidence type="ECO:0000313" key="2">
    <source>
        <dbReference type="EMBL" id="SPN98804.1"/>
    </source>
</evidence>
<dbReference type="PANTHER" id="PTHR13774">
    <property type="entry name" value="PHENAZINE BIOSYNTHESIS PROTEIN"/>
    <property type="match status" value="1"/>
</dbReference>
<evidence type="ECO:0000256" key="1">
    <source>
        <dbReference type="PIRSR" id="PIRSR016184-1"/>
    </source>
</evidence>
<dbReference type="Pfam" id="PF02567">
    <property type="entry name" value="PhzC-PhzF"/>
    <property type="match status" value="1"/>
</dbReference>
<feature type="active site" evidence="1">
    <location>
        <position position="53"/>
    </location>
</feature>
<name>A0AAE8MTG3_9PEZI</name>
<reference evidence="2" key="1">
    <citation type="submission" date="2018-03" db="EMBL/GenBank/DDBJ databases">
        <authorList>
            <person name="Guldener U."/>
        </authorList>
    </citation>
    <scope>NUCLEOTIDE SEQUENCE</scope>
</reference>
<protein>
    <submittedName>
        <fullName evidence="2">Related to phenazine biosynthesis-like protein</fullName>
    </submittedName>
</protein>
<dbReference type="PIRSF" id="PIRSF016184">
    <property type="entry name" value="PhzC_PhzF"/>
    <property type="match status" value="1"/>
</dbReference>
<proteinExistence type="predicted"/>
<dbReference type="PANTHER" id="PTHR13774:SF32">
    <property type="entry name" value="ANTISENSE-ENHANCING SEQUENCE 1"/>
    <property type="match status" value="1"/>
</dbReference>
<comment type="caution">
    <text evidence="2">The sequence shown here is derived from an EMBL/GenBank/DDBJ whole genome shotgun (WGS) entry which is preliminary data.</text>
</comment>
<dbReference type="GO" id="GO:0005737">
    <property type="term" value="C:cytoplasm"/>
    <property type="evidence" value="ECO:0007669"/>
    <property type="project" value="TreeGrafter"/>
</dbReference>
<evidence type="ECO:0000313" key="3">
    <source>
        <dbReference type="Proteomes" id="UP001187682"/>
    </source>
</evidence>
<dbReference type="NCBIfam" id="TIGR00654">
    <property type="entry name" value="PhzF_family"/>
    <property type="match status" value="1"/>
</dbReference>
<organism evidence="2 3">
    <name type="scientific">Cephalotrichum gorgonifer</name>
    <dbReference type="NCBI Taxonomy" id="2041049"/>
    <lineage>
        <taxon>Eukaryota</taxon>
        <taxon>Fungi</taxon>
        <taxon>Dikarya</taxon>
        <taxon>Ascomycota</taxon>
        <taxon>Pezizomycotina</taxon>
        <taxon>Sordariomycetes</taxon>
        <taxon>Hypocreomycetidae</taxon>
        <taxon>Microascales</taxon>
        <taxon>Microascaceae</taxon>
        <taxon>Cephalotrichum</taxon>
    </lineage>
</organism>
<gene>
    <name evidence="2" type="ORF">DNG_01845</name>
</gene>
<dbReference type="Proteomes" id="UP001187682">
    <property type="component" value="Unassembled WGS sequence"/>
</dbReference>
<sequence>MARYLDFATTDVFTSSPFAGNPLAIVFLPSAPDSTPLTQAQKQLIAREFNLSETIFVHPASESSERTVDIFTTDEELPFAGHPTIGSAAWLLSSAAASGGAVAAPEALRTKSGRIPISVVAPRFAAQAVSVGAAIAHDTRLHAARFPAAELLRLQPALAPYVAPSAEFPVFSIVKGMSQVHVELPSLEALAAVATTTGSVSCEYLDEGWGSSHIVTYFFVRGVRDEVLGREVIRTRMIEGALEDPATGSAASGLASYLTLTGGAEGVHKYDVVQGVEMGRRSEIGVDVGLSGDGKIKSVDLVGSAVEISSGRIRIPE</sequence>
<dbReference type="EMBL" id="ONZQ02000002">
    <property type="protein sequence ID" value="SPN98804.1"/>
    <property type="molecule type" value="Genomic_DNA"/>
</dbReference>
<accession>A0AAE8MTG3</accession>
<dbReference type="AlphaFoldDB" id="A0AAE8MTG3"/>
<dbReference type="Gene3D" id="3.10.310.10">
    <property type="entry name" value="Diaminopimelate Epimerase, Chain A, domain 1"/>
    <property type="match status" value="2"/>
</dbReference>
<dbReference type="InterPro" id="IPR003719">
    <property type="entry name" value="Phenazine_PhzF-like"/>
</dbReference>
<dbReference type="SUPFAM" id="SSF54506">
    <property type="entry name" value="Diaminopimelate epimerase-like"/>
    <property type="match status" value="1"/>
</dbReference>
<dbReference type="GO" id="GO:0016853">
    <property type="term" value="F:isomerase activity"/>
    <property type="evidence" value="ECO:0007669"/>
    <property type="project" value="TreeGrafter"/>
</dbReference>